<dbReference type="RefSeq" id="XP_005714150.1">
    <property type="nucleotide sequence ID" value="XM_005714093.1"/>
</dbReference>
<comment type="catalytic activity">
    <reaction evidence="1 7">
        <text>Thiol-dependent hydrolysis of ester, thioester, amide, peptide and isopeptide bonds formed by the C-terminal Gly of ubiquitin (a 76-residue protein attached to proteins as an intracellular targeting signal).</text>
        <dbReference type="EC" id="3.4.19.12"/>
    </reaction>
</comment>
<name>R7QA88_CHOCR</name>
<dbReference type="KEGG" id="ccp:CHC_T00002764001"/>
<dbReference type="PROSITE" id="PS00972">
    <property type="entry name" value="USP_1"/>
    <property type="match status" value="1"/>
</dbReference>
<dbReference type="STRING" id="2769.R7QA88"/>
<keyword evidence="6 7" id="KW-0788">Thiol protease</keyword>
<feature type="compositionally biased region" description="Basic residues" evidence="8">
    <location>
        <begin position="562"/>
        <end position="571"/>
    </location>
</feature>
<dbReference type="GO" id="GO:0005634">
    <property type="term" value="C:nucleus"/>
    <property type="evidence" value="ECO:0007669"/>
    <property type="project" value="TreeGrafter"/>
</dbReference>
<dbReference type="PhylomeDB" id="R7QA88"/>
<dbReference type="SUPFAM" id="SSF54001">
    <property type="entry name" value="Cysteine proteinases"/>
    <property type="match status" value="1"/>
</dbReference>
<dbReference type="GeneID" id="17321877"/>
<reference evidence="11" key="1">
    <citation type="journal article" date="2013" name="Proc. Natl. Acad. Sci. U.S.A.">
        <title>Genome structure and metabolic features in the red seaweed Chondrus crispus shed light on evolution of the Archaeplastida.</title>
        <authorList>
            <person name="Collen J."/>
            <person name="Porcel B."/>
            <person name="Carre W."/>
            <person name="Ball S.G."/>
            <person name="Chaparro C."/>
            <person name="Tonon T."/>
            <person name="Barbeyron T."/>
            <person name="Michel G."/>
            <person name="Noel B."/>
            <person name="Valentin K."/>
            <person name="Elias M."/>
            <person name="Artiguenave F."/>
            <person name="Arun A."/>
            <person name="Aury J.M."/>
            <person name="Barbosa-Neto J.F."/>
            <person name="Bothwell J.H."/>
            <person name="Bouget F.Y."/>
            <person name="Brillet L."/>
            <person name="Cabello-Hurtado F."/>
            <person name="Capella-Gutierrez S."/>
            <person name="Charrier B."/>
            <person name="Cladiere L."/>
            <person name="Cock J.M."/>
            <person name="Coelho S.M."/>
            <person name="Colleoni C."/>
            <person name="Czjzek M."/>
            <person name="Da Silva C."/>
            <person name="Delage L."/>
            <person name="Denoeud F."/>
            <person name="Deschamps P."/>
            <person name="Dittami S.M."/>
            <person name="Gabaldon T."/>
            <person name="Gachon C.M."/>
            <person name="Groisillier A."/>
            <person name="Herve C."/>
            <person name="Jabbari K."/>
            <person name="Katinka M."/>
            <person name="Kloareg B."/>
            <person name="Kowalczyk N."/>
            <person name="Labadie K."/>
            <person name="Leblanc C."/>
            <person name="Lopez P.J."/>
            <person name="McLachlan D.H."/>
            <person name="Meslet-Cladiere L."/>
            <person name="Moustafa A."/>
            <person name="Nehr Z."/>
            <person name="Nyvall Collen P."/>
            <person name="Panaud O."/>
            <person name="Partensky F."/>
            <person name="Poulain J."/>
            <person name="Rensing S.A."/>
            <person name="Rousvoal S."/>
            <person name="Samson G."/>
            <person name="Symeonidi A."/>
            <person name="Weissenbach J."/>
            <person name="Zambounis A."/>
            <person name="Wincker P."/>
            <person name="Boyen C."/>
        </authorList>
    </citation>
    <scope>NUCLEOTIDE SEQUENCE [LARGE SCALE GENOMIC DNA]</scope>
    <source>
        <strain evidence="11">cv. Stackhouse</strain>
    </source>
</reference>
<dbReference type="AlphaFoldDB" id="R7QA88"/>
<evidence type="ECO:0000313" key="11">
    <source>
        <dbReference type="Proteomes" id="UP000012073"/>
    </source>
</evidence>
<protein>
    <recommendedName>
        <fullName evidence="7">Ubiquitin carboxyl-terminal hydrolase</fullName>
        <ecNumber evidence="7">3.4.19.12</ecNumber>
    </recommendedName>
</protein>
<evidence type="ECO:0000256" key="6">
    <source>
        <dbReference type="ARBA" id="ARBA00022807"/>
    </source>
</evidence>
<feature type="compositionally biased region" description="Basic and acidic residues" evidence="8">
    <location>
        <begin position="541"/>
        <end position="561"/>
    </location>
</feature>
<dbReference type="InterPro" id="IPR050164">
    <property type="entry name" value="Peptidase_C19"/>
</dbReference>
<evidence type="ECO:0000256" key="1">
    <source>
        <dbReference type="ARBA" id="ARBA00000707"/>
    </source>
</evidence>
<evidence type="ECO:0000256" key="3">
    <source>
        <dbReference type="ARBA" id="ARBA00022670"/>
    </source>
</evidence>
<keyword evidence="5 7" id="KW-0378">Hydrolase</keyword>
<dbReference type="InterPro" id="IPR028889">
    <property type="entry name" value="USP"/>
</dbReference>
<dbReference type="InterPro" id="IPR001394">
    <property type="entry name" value="Peptidase_C19_UCH"/>
</dbReference>
<dbReference type="GO" id="GO:0016579">
    <property type="term" value="P:protein deubiquitination"/>
    <property type="evidence" value="ECO:0007669"/>
    <property type="project" value="InterPro"/>
</dbReference>
<organism evidence="10 11">
    <name type="scientific">Chondrus crispus</name>
    <name type="common">Carrageen Irish moss</name>
    <name type="synonym">Polymorpha crispa</name>
    <dbReference type="NCBI Taxonomy" id="2769"/>
    <lineage>
        <taxon>Eukaryota</taxon>
        <taxon>Rhodophyta</taxon>
        <taxon>Florideophyceae</taxon>
        <taxon>Rhodymeniophycidae</taxon>
        <taxon>Gigartinales</taxon>
        <taxon>Gigartinaceae</taxon>
        <taxon>Chondrus</taxon>
    </lineage>
</organism>
<evidence type="ECO:0000313" key="10">
    <source>
        <dbReference type="EMBL" id="CDF34331.1"/>
    </source>
</evidence>
<dbReference type="PANTHER" id="PTHR24006:SF758">
    <property type="entry name" value="UBIQUITIN CARBOXYL-TERMINAL HYDROLASE 36"/>
    <property type="match status" value="1"/>
</dbReference>
<feature type="domain" description="USP" evidence="9">
    <location>
        <begin position="91"/>
        <end position="398"/>
    </location>
</feature>
<keyword evidence="11" id="KW-1185">Reference proteome</keyword>
<keyword evidence="4 7" id="KW-0833">Ubl conjugation pathway</keyword>
<dbReference type="PANTHER" id="PTHR24006">
    <property type="entry name" value="UBIQUITIN CARBOXYL-TERMINAL HYDROLASE"/>
    <property type="match status" value="1"/>
</dbReference>
<gene>
    <name evidence="10" type="ORF">CHC_T00002764001</name>
</gene>
<comment type="similarity">
    <text evidence="2 7">Belongs to the peptidase C19 family.</text>
</comment>
<evidence type="ECO:0000256" key="4">
    <source>
        <dbReference type="ARBA" id="ARBA00022786"/>
    </source>
</evidence>
<accession>R7QA88</accession>
<dbReference type="InterPro" id="IPR018200">
    <property type="entry name" value="USP_CS"/>
</dbReference>
<dbReference type="InterPro" id="IPR038765">
    <property type="entry name" value="Papain-like_cys_pep_sf"/>
</dbReference>
<dbReference type="GO" id="GO:0005829">
    <property type="term" value="C:cytosol"/>
    <property type="evidence" value="ECO:0007669"/>
    <property type="project" value="TreeGrafter"/>
</dbReference>
<dbReference type="EC" id="3.4.19.12" evidence="7"/>
<feature type="region of interest" description="Disordered" evidence="8">
    <location>
        <begin position="398"/>
        <end position="509"/>
    </location>
</feature>
<dbReference type="OrthoDB" id="420187at2759"/>
<proteinExistence type="inferred from homology"/>
<dbReference type="GO" id="GO:0006508">
    <property type="term" value="P:proteolysis"/>
    <property type="evidence" value="ECO:0007669"/>
    <property type="project" value="UniProtKB-KW"/>
</dbReference>
<evidence type="ECO:0000259" key="9">
    <source>
        <dbReference type="PROSITE" id="PS50235"/>
    </source>
</evidence>
<evidence type="ECO:0000256" key="7">
    <source>
        <dbReference type="RuleBase" id="RU366025"/>
    </source>
</evidence>
<dbReference type="PROSITE" id="PS00973">
    <property type="entry name" value="USP_2"/>
    <property type="match status" value="1"/>
</dbReference>
<evidence type="ECO:0000256" key="2">
    <source>
        <dbReference type="ARBA" id="ARBA00009085"/>
    </source>
</evidence>
<dbReference type="Gene3D" id="3.90.70.10">
    <property type="entry name" value="Cysteine proteinases"/>
    <property type="match status" value="1"/>
</dbReference>
<evidence type="ECO:0000256" key="8">
    <source>
        <dbReference type="SAM" id="MobiDB-lite"/>
    </source>
</evidence>
<dbReference type="GO" id="GO:0004843">
    <property type="term" value="F:cysteine-type deubiquitinase activity"/>
    <property type="evidence" value="ECO:0007669"/>
    <property type="project" value="UniProtKB-UniRule"/>
</dbReference>
<dbReference type="Pfam" id="PF00443">
    <property type="entry name" value="UCH"/>
    <property type="match status" value="1"/>
</dbReference>
<feature type="region of interest" description="Disordered" evidence="8">
    <location>
        <begin position="541"/>
        <end position="571"/>
    </location>
</feature>
<keyword evidence="3 7" id="KW-0645">Protease</keyword>
<dbReference type="Gramene" id="CDF34331">
    <property type="protein sequence ID" value="CDF34331"/>
    <property type="gene ID" value="CHC_T00002764001"/>
</dbReference>
<feature type="compositionally biased region" description="Basic and acidic residues" evidence="8">
    <location>
        <begin position="454"/>
        <end position="466"/>
    </location>
</feature>
<sequence>MPAVQLVAGYYNESPVAPPKHYHSAARPLSPATRRAHHALKPDPLPPTPRCDPIVAQLGFSGRWVTPEHPDLPLLWDSHRFRGVVGLAQGPGLANIGNSCFMNAALQALLHCPPVAALFMRKVHLSKRPLEETNCVLCALQALAADILEKKGVIAPVPFGKRLRHVCKGFRLGQQEDAHEFLRGLLENIALRETFGCLADKNKVRITRHQEMLSSVHRIFGGMFQTCIHCTKCNHRSNTVEPFLDMSLDLSPGKMGIIPALNKFTAPEQLHGANQYRCDACGHKVRANKRTTIRRAPNVLTLHLKRFNWAGKKTHGFVQYPALLNLAPYMPGKPDCPAPTYRLSSVVVHTGTSKSGHYFAFVRGRDGRWYRKDDARSVQVSAETVMKQDAYILFYTRMPTPEAPNPQHAARPTRRPRSATPLPETSKPSAPTGLSIPERAWRTAQAALRGRRSTPLEEQRPRKAPDSDAQAKGPAKSPTDVKPVQRYSWPKLGRSEEPQPSLCPKKETEGEIRSGTALLIGGSATVTKILQRVFRLEATVRKARKRSIDEVEPAREPESRPSRLRRRQKEE</sequence>
<dbReference type="Proteomes" id="UP000012073">
    <property type="component" value="Unassembled WGS sequence"/>
</dbReference>
<dbReference type="EMBL" id="HG001685">
    <property type="protein sequence ID" value="CDF34331.1"/>
    <property type="molecule type" value="Genomic_DNA"/>
</dbReference>
<dbReference type="PROSITE" id="PS50235">
    <property type="entry name" value="USP_3"/>
    <property type="match status" value="1"/>
</dbReference>
<evidence type="ECO:0000256" key="5">
    <source>
        <dbReference type="ARBA" id="ARBA00022801"/>
    </source>
</evidence>